<evidence type="ECO:0000256" key="1">
    <source>
        <dbReference type="ARBA" id="ARBA00001933"/>
    </source>
</evidence>
<keyword evidence="6" id="KW-0093">Biotin biosynthesis</keyword>
<comment type="cofactor">
    <cofactor evidence="1 10">
        <name>pyridoxal 5'-phosphate</name>
        <dbReference type="ChEBI" id="CHEBI:597326"/>
    </cofactor>
</comment>
<feature type="domain" description="Aminotransferase class I/classII large" evidence="11">
    <location>
        <begin position="41"/>
        <end position="374"/>
    </location>
</feature>
<sequence length="383" mass="41894">MQAFNQRIEQTLQTRINQGLDRQLRCVEGGNQLMICRDNQQWVNFASNNYLGLANDDKVVLAWQQGLRLFGAGSGASPLVTGHSTAHQMLEDKLCDWLGFERAILFNSGFSANQALLFSLLEKGDVVFQDKLNHASLIEAAMLSPATLKRFAHNDVEDLSRKLANVDASSLVVTEGVFSMDGDVAPLKDIAQIQGNALFAVDDAHGIGVLGEKGGGSCQAAGVKPNFLVVTFGKALGISGAAIMCDATAGDYLTQMARHFVYSTAMPPAQAYALTQAINQVQHDDWRRTKLDELSDYYEQSMCHLPGFRSTPTAIKPFIIGDSARALDCAKFLSQHGIWLSAIRAPTVARHQARLRITLTALHEQSHIDQLAEHVEQWLEVSA</sequence>
<dbReference type="AlphaFoldDB" id="A0A1G7WRD6"/>
<dbReference type="GO" id="GO:0008710">
    <property type="term" value="F:8-amino-7-oxononanoate synthase activity"/>
    <property type="evidence" value="ECO:0007669"/>
    <property type="project" value="UniProtKB-UniRule"/>
</dbReference>
<keyword evidence="5" id="KW-0808">Transferase</keyword>
<evidence type="ECO:0000256" key="9">
    <source>
        <dbReference type="NCBIfam" id="TIGR00858"/>
    </source>
</evidence>
<dbReference type="GO" id="GO:0030170">
    <property type="term" value="F:pyridoxal phosphate binding"/>
    <property type="evidence" value="ECO:0007669"/>
    <property type="project" value="InterPro"/>
</dbReference>
<name>A0A1G7WRD6_9VIBR</name>
<evidence type="ECO:0000256" key="7">
    <source>
        <dbReference type="ARBA" id="ARBA00022898"/>
    </source>
</evidence>
<dbReference type="InterPro" id="IPR015421">
    <property type="entry name" value="PyrdxlP-dep_Trfase_major"/>
</dbReference>
<dbReference type="SUPFAM" id="SSF53383">
    <property type="entry name" value="PLP-dependent transferases"/>
    <property type="match status" value="1"/>
</dbReference>
<keyword evidence="13" id="KW-1185">Reference proteome</keyword>
<organism evidence="12 13">
    <name type="scientific">Vibrio xiamenensis</name>
    <dbReference type="NCBI Taxonomy" id="861298"/>
    <lineage>
        <taxon>Bacteria</taxon>
        <taxon>Pseudomonadati</taxon>
        <taxon>Pseudomonadota</taxon>
        <taxon>Gammaproteobacteria</taxon>
        <taxon>Vibrionales</taxon>
        <taxon>Vibrionaceae</taxon>
        <taxon>Vibrio</taxon>
    </lineage>
</organism>
<accession>A0A1G7WRD6</accession>
<dbReference type="EC" id="2.3.1.47" evidence="4 9"/>
<dbReference type="Proteomes" id="UP000198854">
    <property type="component" value="Unassembled WGS sequence"/>
</dbReference>
<dbReference type="PANTHER" id="PTHR13693:SF100">
    <property type="entry name" value="8-AMINO-7-OXONONANOATE SYNTHASE"/>
    <property type="match status" value="1"/>
</dbReference>
<comment type="catalytic activity">
    <reaction evidence="8">
        <text>6-carboxyhexanoyl-[ACP] + L-alanine + H(+) = (8S)-8-amino-7-oxononanoate + holo-[ACP] + CO2</text>
        <dbReference type="Rhea" id="RHEA:42288"/>
        <dbReference type="Rhea" id="RHEA-COMP:9685"/>
        <dbReference type="Rhea" id="RHEA-COMP:9955"/>
        <dbReference type="ChEBI" id="CHEBI:15378"/>
        <dbReference type="ChEBI" id="CHEBI:16526"/>
        <dbReference type="ChEBI" id="CHEBI:57972"/>
        <dbReference type="ChEBI" id="CHEBI:64479"/>
        <dbReference type="ChEBI" id="CHEBI:78846"/>
        <dbReference type="ChEBI" id="CHEBI:149468"/>
        <dbReference type="EC" id="2.3.1.47"/>
    </reaction>
</comment>
<comment type="pathway">
    <text evidence="2">Cofactor biosynthesis; biotin biosynthesis.</text>
</comment>
<dbReference type="InterPro" id="IPR004723">
    <property type="entry name" value="AONS_Archaea/Proteobacteria"/>
</dbReference>
<keyword evidence="7 10" id="KW-0663">Pyridoxal phosphate</keyword>
<evidence type="ECO:0000256" key="8">
    <source>
        <dbReference type="ARBA" id="ARBA00047715"/>
    </source>
</evidence>
<evidence type="ECO:0000313" key="12">
    <source>
        <dbReference type="EMBL" id="SDG73780.1"/>
    </source>
</evidence>
<evidence type="ECO:0000256" key="6">
    <source>
        <dbReference type="ARBA" id="ARBA00022756"/>
    </source>
</evidence>
<protein>
    <recommendedName>
        <fullName evidence="4 9">8-amino-7-oxononanoate synthase</fullName>
        <ecNumber evidence="4 9">2.3.1.47</ecNumber>
    </recommendedName>
</protein>
<dbReference type="InterPro" id="IPR015422">
    <property type="entry name" value="PyrdxlP-dep_Trfase_small"/>
</dbReference>
<dbReference type="PANTHER" id="PTHR13693">
    <property type="entry name" value="CLASS II AMINOTRANSFERASE/8-AMINO-7-OXONONANOATE SYNTHASE"/>
    <property type="match status" value="1"/>
</dbReference>
<dbReference type="OrthoDB" id="9807157at2"/>
<gene>
    <name evidence="12" type="ORF">SAMN04488136_10287</name>
</gene>
<evidence type="ECO:0000256" key="2">
    <source>
        <dbReference type="ARBA" id="ARBA00004746"/>
    </source>
</evidence>
<evidence type="ECO:0000256" key="5">
    <source>
        <dbReference type="ARBA" id="ARBA00022679"/>
    </source>
</evidence>
<dbReference type="InterPro" id="IPR004839">
    <property type="entry name" value="Aminotransferase_I/II_large"/>
</dbReference>
<dbReference type="NCBIfam" id="TIGR00858">
    <property type="entry name" value="bioF"/>
    <property type="match status" value="1"/>
</dbReference>
<feature type="modified residue" description="N6-(pyridoxal phosphate)lysine" evidence="10">
    <location>
        <position position="234"/>
    </location>
</feature>
<dbReference type="InterPro" id="IPR015424">
    <property type="entry name" value="PyrdxlP-dep_Trfase"/>
</dbReference>
<proteinExistence type="predicted"/>
<dbReference type="Gene3D" id="3.40.640.10">
    <property type="entry name" value="Type I PLP-dependent aspartate aminotransferase-like (Major domain)"/>
    <property type="match status" value="1"/>
</dbReference>
<dbReference type="Pfam" id="PF00155">
    <property type="entry name" value="Aminotran_1_2"/>
    <property type="match status" value="1"/>
</dbReference>
<dbReference type="RefSeq" id="WP_093268993.1">
    <property type="nucleotide sequence ID" value="NZ_FNDD01000002.1"/>
</dbReference>
<evidence type="ECO:0000256" key="4">
    <source>
        <dbReference type="ARBA" id="ARBA00013187"/>
    </source>
</evidence>
<dbReference type="InterPro" id="IPR050087">
    <property type="entry name" value="AON_synthase_class-II"/>
</dbReference>
<evidence type="ECO:0000256" key="10">
    <source>
        <dbReference type="PIRSR" id="PIRSR604723-51"/>
    </source>
</evidence>
<dbReference type="EMBL" id="FNDD01000002">
    <property type="protein sequence ID" value="SDG73780.1"/>
    <property type="molecule type" value="Genomic_DNA"/>
</dbReference>
<dbReference type="UniPathway" id="UPA00078"/>
<dbReference type="STRING" id="861298.SAMN04488136_10287"/>
<reference evidence="12 13" key="1">
    <citation type="submission" date="2016-10" db="EMBL/GenBank/DDBJ databases">
        <authorList>
            <person name="de Groot N.N."/>
        </authorList>
    </citation>
    <scope>NUCLEOTIDE SEQUENCE [LARGE SCALE GENOMIC DNA]</scope>
    <source>
        <strain evidence="12 13">CGMCC 1.10228</strain>
    </source>
</reference>
<evidence type="ECO:0000259" key="11">
    <source>
        <dbReference type="Pfam" id="PF00155"/>
    </source>
</evidence>
<evidence type="ECO:0000313" key="13">
    <source>
        <dbReference type="Proteomes" id="UP000198854"/>
    </source>
</evidence>
<dbReference type="GO" id="GO:0009102">
    <property type="term" value="P:biotin biosynthetic process"/>
    <property type="evidence" value="ECO:0007669"/>
    <property type="project" value="UniProtKB-UniRule"/>
</dbReference>
<dbReference type="Gene3D" id="3.90.1150.10">
    <property type="entry name" value="Aspartate Aminotransferase, domain 1"/>
    <property type="match status" value="1"/>
</dbReference>
<comment type="subunit">
    <text evidence="3">Homodimer.</text>
</comment>
<evidence type="ECO:0000256" key="3">
    <source>
        <dbReference type="ARBA" id="ARBA00011738"/>
    </source>
</evidence>